<protein>
    <recommendedName>
        <fullName evidence="1">RNA polymerase alpha subunit C-terminal domain-containing protein</fullName>
    </recommendedName>
</protein>
<organism evidence="2 3">
    <name type="scientific">Paenibacillus alvei</name>
    <name type="common">Bacillus alvei</name>
    <dbReference type="NCBI Taxonomy" id="44250"/>
    <lineage>
        <taxon>Bacteria</taxon>
        <taxon>Bacillati</taxon>
        <taxon>Bacillota</taxon>
        <taxon>Bacilli</taxon>
        <taxon>Bacillales</taxon>
        <taxon>Paenibacillaceae</taxon>
        <taxon>Paenibacillus</taxon>
    </lineage>
</organism>
<accession>A0AAP7DK89</accession>
<gene>
    <name evidence="2" type="ORF">HMI46_23585</name>
</gene>
<sequence>MERSNKTIRTCKRGHQYERSSDCPICPICERERKPDQEFMSLLSAPARRALENIGITSLDELATYSEKEILKLHGMGPASMPKLRSVLHEAGLSFKL</sequence>
<dbReference type="AlphaFoldDB" id="A0AAP7DK89"/>
<reference evidence="2 3" key="1">
    <citation type="submission" date="2020-05" db="EMBL/GenBank/DDBJ databases">
        <title>Whole genome sequencing and identification of novel metabolites from Paenibacillus alvei strain JR949.</title>
        <authorList>
            <person name="Rajendhran J."/>
            <person name="Sree Pranav P."/>
            <person name="Mahalakshmi B."/>
            <person name="Karthikeyan R."/>
        </authorList>
    </citation>
    <scope>NUCLEOTIDE SEQUENCE [LARGE SCALE GENOMIC DNA]</scope>
    <source>
        <strain evidence="2 3">JR949</strain>
    </source>
</reference>
<feature type="domain" description="RNA polymerase alpha subunit C-terminal" evidence="1">
    <location>
        <begin position="43"/>
        <end position="90"/>
    </location>
</feature>
<evidence type="ECO:0000313" key="3">
    <source>
        <dbReference type="Proteomes" id="UP000552038"/>
    </source>
</evidence>
<proteinExistence type="predicted"/>
<dbReference type="GO" id="GO:0006351">
    <property type="term" value="P:DNA-templated transcription"/>
    <property type="evidence" value="ECO:0007669"/>
    <property type="project" value="InterPro"/>
</dbReference>
<dbReference type="RefSeq" id="WP_163977325.1">
    <property type="nucleotide sequence ID" value="NZ_JABFOR010000047.1"/>
</dbReference>
<dbReference type="GO" id="GO:0003899">
    <property type="term" value="F:DNA-directed RNA polymerase activity"/>
    <property type="evidence" value="ECO:0007669"/>
    <property type="project" value="InterPro"/>
</dbReference>
<dbReference type="Pfam" id="PF03118">
    <property type="entry name" value="RNA_pol_A_CTD"/>
    <property type="match status" value="1"/>
</dbReference>
<dbReference type="EMBL" id="JABFOR010000047">
    <property type="protein sequence ID" value="NOJ73507.1"/>
    <property type="molecule type" value="Genomic_DNA"/>
</dbReference>
<dbReference type="GO" id="GO:0003677">
    <property type="term" value="F:DNA binding"/>
    <property type="evidence" value="ECO:0007669"/>
    <property type="project" value="InterPro"/>
</dbReference>
<dbReference type="Gene3D" id="1.10.150.20">
    <property type="entry name" value="5' to 3' exonuclease, C-terminal subdomain"/>
    <property type="match status" value="1"/>
</dbReference>
<name>A0AAP7DK89_PAEAL</name>
<dbReference type="InterPro" id="IPR011260">
    <property type="entry name" value="RNAP_asu_C"/>
</dbReference>
<evidence type="ECO:0000259" key="1">
    <source>
        <dbReference type="Pfam" id="PF03118"/>
    </source>
</evidence>
<dbReference type="Proteomes" id="UP000552038">
    <property type="component" value="Unassembled WGS sequence"/>
</dbReference>
<evidence type="ECO:0000313" key="2">
    <source>
        <dbReference type="EMBL" id="NOJ73507.1"/>
    </source>
</evidence>
<dbReference type="NCBIfam" id="NF005841">
    <property type="entry name" value="PRK07758.1"/>
    <property type="match status" value="1"/>
</dbReference>
<dbReference type="SUPFAM" id="SSF47789">
    <property type="entry name" value="C-terminal domain of RNA polymerase alpha subunit"/>
    <property type="match status" value="1"/>
</dbReference>
<comment type="caution">
    <text evidence="2">The sequence shown here is derived from an EMBL/GenBank/DDBJ whole genome shotgun (WGS) entry which is preliminary data.</text>
</comment>